<reference evidence="1" key="1">
    <citation type="submission" date="2011-10" db="EMBL/GenBank/DDBJ databases">
        <title>Provirophages and transpovirons: unique mobilome of giant viruses.</title>
        <authorList>
            <person name="Desnues C."/>
            <person name="LaScola B."/>
            <person name="Yutin N."/>
            <person name="Fournous G."/>
            <person name="Koonin E."/>
            <person name="Raoult D."/>
        </authorList>
    </citation>
    <scope>NUCLEOTIDE SEQUENCE</scope>
    <source>
        <strain evidence="1">Mv13-c7</strain>
    </source>
</reference>
<evidence type="ECO:0000313" key="1">
    <source>
        <dbReference type="EMBL" id="AEX61862.1"/>
    </source>
</evidence>
<dbReference type="EMBL" id="JN885991">
    <property type="protein sequence ID" value="AEX61862.1"/>
    <property type="molecule type" value="Genomic_DNA"/>
</dbReference>
<sequence length="163" mass="16144">MSFYGGCGPCGGGGYNGYYNDGYNGGYGASGCSDAYGAAANNVACKKREVYYEKEDCYNSQNAASFGNRQAAAANGWNGGCRSGGAGGWNNGGWGGGCGPIGPIGCGAPCGPGPIGCGAGPFIGGGGCYDGGCGPNYRKGYRTPGAPAAKLCKGLGYNKKKWN</sequence>
<name>H2EBT9_9VIRU</name>
<proteinExistence type="predicted"/>
<organism evidence="1">
    <name type="scientific">Megavirus courdo7</name>
    <dbReference type="NCBI Taxonomy" id="1128135"/>
    <lineage>
        <taxon>Viruses</taxon>
        <taxon>Varidnaviria</taxon>
        <taxon>Bamfordvirae</taxon>
        <taxon>Nucleocytoviricota</taxon>
        <taxon>Megaviricetes</taxon>
        <taxon>Imitervirales</taxon>
        <taxon>Mimiviridae</taxon>
        <taxon>Megamimivirinae</taxon>
        <taxon>Megavirus</taxon>
    </lineage>
</organism>
<accession>H2EBT9</accession>
<gene>
    <name evidence="1" type="ORF">c7_L799</name>
</gene>
<protein>
    <submittedName>
        <fullName evidence="1">Uncharacterized protein</fullName>
    </submittedName>
</protein>